<sequence length="260" mass="30719">MDGTRKLSANRKCEGPLPSFEELIANLSGRRPMEHCGCDMNCILNFTKNEKVAILRNFTDKSKDEIDNHLYSLIEKSEKPKFTYHALKGEERHVVCRKAFISLHNTSTKAVYRLTKLLEKDQVPEDSRGKHGHQRSPRPQWVNDMMHHHMLYCVSLQDIGRHDFTDDAGVLVVNRMYQLFVDMSPWMEYDVSYYVYLRYFKRHFGRHYMGYGMLYWLNAKHHGKERRGEQYHSIVLVQSQENKAPHHEHDSRCTQSLSML</sequence>
<proteinExistence type="predicted"/>
<evidence type="ECO:0000313" key="2">
    <source>
        <dbReference type="EMBL" id="CAD7403226.1"/>
    </source>
</evidence>
<dbReference type="AlphaFoldDB" id="A0A7R9CVV3"/>
<protein>
    <submittedName>
        <fullName evidence="2">Uncharacterized protein</fullName>
    </submittedName>
</protein>
<gene>
    <name evidence="2" type="ORF">TCEB3V08_LOCUS6882</name>
</gene>
<evidence type="ECO:0000256" key="1">
    <source>
        <dbReference type="SAM" id="MobiDB-lite"/>
    </source>
</evidence>
<feature type="compositionally biased region" description="Basic and acidic residues" evidence="1">
    <location>
        <begin position="243"/>
        <end position="252"/>
    </location>
</feature>
<dbReference type="EMBL" id="OC318786">
    <property type="protein sequence ID" value="CAD7403226.1"/>
    <property type="molecule type" value="Genomic_DNA"/>
</dbReference>
<organism evidence="2">
    <name type="scientific">Timema cristinae</name>
    <name type="common">Walking stick</name>
    <dbReference type="NCBI Taxonomy" id="61476"/>
    <lineage>
        <taxon>Eukaryota</taxon>
        <taxon>Metazoa</taxon>
        <taxon>Ecdysozoa</taxon>
        <taxon>Arthropoda</taxon>
        <taxon>Hexapoda</taxon>
        <taxon>Insecta</taxon>
        <taxon>Pterygota</taxon>
        <taxon>Neoptera</taxon>
        <taxon>Polyneoptera</taxon>
        <taxon>Phasmatodea</taxon>
        <taxon>Timematodea</taxon>
        <taxon>Timematoidea</taxon>
        <taxon>Timematidae</taxon>
        <taxon>Timema</taxon>
    </lineage>
</organism>
<reference evidence="2" key="1">
    <citation type="submission" date="2020-11" db="EMBL/GenBank/DDBJ databases">
        <authorList>
            <person name="Tran Van P."/>
        </authorList>
    </citation>
    <scope>NUCLEOTIDE SEQUENCE</scope>
</reference>
<feature type="region of interest" description="Disordered" evidence="1">
    <location>
        <begin position="241"/>
        <end position="260"/>
    </location>
</feature>
<name>A0A7R9CVV3_TIMCR</name>
<accession>A0A7R9CVV3</accession>